<evidence type="ECO:0000313" key="1">
    <source>
        <dbReference type="EMBL" id="ETW01461.1"/>
    </source>
</evidence>
<dbReference type="GeneID" id="20084025"/>
<proteinExistence type="predicted"/>
<protein>
    <submittedName>
        <fullName evidence="1">Uncharacterized protein</fullName>
    </submittedName>
</protein>
<dbReference type="RefSeq" id="XP_008870459.1">
    <property type="nucleotide sequence ID" value="XM_008872237.1"/>
</dbReference>
<organism evidence="1">
    <name type="scientific">Aphanomyces invadans</name>
    <dbReference type="NCBI Taxonomy" id="157072"/>
    <lineage>
        <taxon>Eukaryota</taxon>
        <taxon>Sar</taxon>
        <taxon>Stramenopiles</taxon>
        <taxon>Oomycota</taxon>
        <taxon>Saprolegniomycetes</taxon>
        <taxon>Saprolegniales</taxon>
        <taxon>Verrucalvaceae</taxon>
        <taxon>Aphanomyces</taxon>
    </lineage>
</organism>
<accession>A0A024U4Z2</accession>
<dbReference type="VEuPathDB" id="FungiDB:H310_06975"/>
<dbReference type="AlphaFoldDB" id="A0A024U4Z2"/>
<gene>
    <name evidence="1" type="ORF">H310_06975</name>
</gene>
<reference evidence="1" key="1">
    <citation type="submission" date="2013-12" db="EMBL/GenBank/DDBJ databases">
        <title>The Genome Sequence of Aphanomyces invadans NJM9701.</title>
        <authorList>
            <consortium name="The Broad Institute Genomics Platform"/>
            <person name="Russ C."/>
            <person name="Tyler B."/>
            <person name="van West P."/>
            <person name="Dieguez-Uribeondo J."/>
            <person name="Young S.K."/>
            <person name="Zeng Q."/>
            <person name="Gargeya S."/>
            <person name="Fitzgerald M."/>
            <person name="Abouelleil A."/>
            <person name="Alvarado L."/>
            <person name="Chapman S.B."/>
            <person name="Gainer-Dewar J."/>
            <person name="Goldberg J."/>
            <person name="Griggs A."/>
            <person name="Gujja S."/>
            <person name="Hansen M."/>
            <person name="Howarth C."/>
            <person name="Imamovic A."/>
            <person name="Ireland A."/>
            <person name="Larimer J."/>
            <person name="McCowan C."/>
            <person name="Murphy C."/>
            <person name="Pearson M."/>
            <person name="Poon T.W."/>
            <person name="Priest M."/>
            <person name="Roberts A."/>
            <person name="Saif S."/>
            <person name="Shea T."/>
            <person name="Sykes S."/>
            <person name="Wortman J."/>
            <person name="Nusbaum C."/>
            <person name="Birren B."/>
        </authorList>
    </citation>
    <scope>NUCLEOTIDE SEQUENCE [LARGE SCALE GENOMIC DNA]</scope>
    <source>
        <strain evidence="1">NJM9701</strain>
    </source>
</reference>
<sequence length="114" mass="12772">MAPSILWHTHERHAELDLLFRWFKHPSRPQCLGCPSCPHTCIPASATTPCRSLHDDSNGNFSPLASCSLADLDGYKSPSTDDLPRLDMKLSWSHPLDVEYMHNTLSGEVRDEAT</sequence>
<dbReference type="EMBL" id="KI913963">
    <property type="protein sequence ID" value="ETW01461.1"/>
    <property type="molecule type" value="Genomic_DNA"/>
</dbReference>
<name>A0A024U4Z2_9STRA</name>